<sequence length="124" mass="14178">MANWSQCEEFPKRKLRKGETVRNRNTSTETNKTSKHRSPQISPSQLPSRALRIKTVLPELRLPPKKPPQQRKKEISTSLEIRCSVCYCQHLSGGRSREEEREEGVPASQKNKWCPLAVANGQGR</sequence>
<proteinExistence type="predicted"/>
<gene>
    <name evidence="2" type="ORF">TNCV_2397761</name>
</gene>
<evidence type="ECO:0000256" key="1">
    <source>
        <dbReference type="SAM" id="MobiDB-lite"/>
    </source>
</evidence>
<feature type="region of interest" description="Disordered" evidence="1">
    <location>
        <begin position="95"/>
        <end position="124"/>
    </location>
</feature>
<evidence type="ECO:0000313" key="3">
    <source>
        <dbReference type="Proteomes" id="UP000887159"/>
    </source>
</evidence>
<feature type="region of interest" description="Disordered" evidence="1">
    <location>
        <begin position="1"/>
        <end position="50"/>
    </location>
</feature>
<keyword evidence="3" id="KW-1185">Reference proteome</keyword>
<organism evidence="2 3">
    <name type="scientific">Trichonephila clavipes</name>
    <name type="common">Golden silk orbweaver</name>
    <name type="synonym">Nephila clavipes</name>
    <dbReference type="NCBI Taxonomy" id="2585209"/>
    <lineage>
        <taxon>Eukaryota</taxon>
        <taxon>Metazoa</taxon>
        <taxon>Ecdysozoa</taxon>
        <taxon>Arthropoda</taxon>
        <taxon>Chelicerata</taxon>
        <taxon>Arachnida</taxon>
        <taxon>Araneae</taxon>
        <taxon>Araneomorphae</taxon>
        <taxon>Entelegynae</taxon>
        <taxon>Araneoidea</taxon>
        <taxon>Nephilidae</taxon>
        <taxon>Trichonephila</taxon>
    </lineage>
</organism>
<feature type="region of interest" description="Disordered" evidence="1">
    <location>
        <begin position="56"/>
        <end position="75"/>
    </location>
</feature>
<evidence type="ECO:0000313" key="2">
    <source>
        <dbReference type="EMBL" id="GFY18551.1"/>
    </source>
</evidence>
<feature type="compositionally biased region" description="Basic and acidic residues" evidence="1">
    <location>
        <begin position="9"/>
        <end position="22"/>
    </location>
</feature>
<accession>A0A8X6SS65</accession>
<protein>
    <submittedName>
        <fullName evidence="2">Uncharacterized protein</fullName>
    </submittedName>
</protein>
<dbReference type="EMBL" id="BMAU01021349">
    <property type="protein sequence ID" value="GFY18551.1"/>
    <property type="molecule type" value="Genomic_DNA"/>
</dbReference>
<dbReference type="Proteomes" id="UP000887159">
    <property type="component" value="Unassembled WGS sequence"/>
</dbReference>
<dbReference type="AlphaFoldDB" id="A0A8X6SS65"/>
<comment type="caution">
    <text evidence="2">The sequence shown here is derived from an EMBL/GenBank/DDBJ whole genome shotgun (WGS) entry which is preliminary data.</text>
</comment>
<name>A0A8X6SS65_TRICX</name>
<reference evidence="2" key="1">
    <citation type="submission" date="2020-08" db="EMBL/GenBank/DDBJ databases">
        <title>Multicomponent nature underlies the extraordinary mechanical properties of spider dragline silk.</title>
        <authorList>
            <person name="Kono N."/>
            <person name="Nakamura H."/>
            <person name="Mori M."/>
            <person name="Yoshida Y."/>
            <person name="Ohtoshi R."/>
            <person name="Malay A.D."/>
            <person name="Moran D.A.P."/>
            <person name="Tomita M."/>
            <person name="Numata K."/>
            <person name="Arakawa K."/>
        </authorList>
    </citation>
    <scope>NUCLEOTIDE SEQUENCE</scope>
</reference>